<dbReference type="InterPro" id="IPR056776">
    <property type="entry name" value="YABBY_N"/>
</dbReference>
<feature type="transmembrane region" description="Helical" evidence="1">
    <location>
        <begin position="148"/>
        <end position="167"/>
    </location>
</feature>
<keyword evidence="4" id="KW-1185">Reference proteome</keyword>
<evidence type="ECO:0000256" key="1">
    <source>
        <dbReference type="SAM" id="Phobius"/>
    </source>
</evidence>
<dbReference type="Pfam" id="PF24868">
    <property type="entry name" value="YABBY_N"/>
    <property type="match status" value="1"/>
</dbReference>
<dbReference type="EMBL" id="PNBA02000008">
    <property type="protein sequence ID" value="KAG6414711.1"/>
    <property type="molecule type" value="Genomic_DNA"/>
</dbReference>
<evidence type="ECO:0000313" key="4">
    <source>
        <dbReference type="Proteomes" id="UP000298416"/>
    </source>
</evidence>
<dbReference type="AlphaFoldDB" id="A0A8X8XIQ9"/>
<name>A0A8X8XIQ9_SALSN</name>
<gene>
    <name evidence="3" type="ORF">SASPL_122084</name>
</gene>
<keyword evidence="1" id="KW-1133">Transmembrane helix</keyword>
<reference evidence="3" key="2">
    <citation type="submission" date="2020-08" db="EMBL/GenBank/DDBJ databases">
        <title>Plant Genome Project.</title>
        <authorList>
            <person name="Zhang R.-G."/>
        </authorList>
    </citation>
    <scope>NUCLEOTIDE SEQUENCE</scope>
    <source>
        <strain evidence="3">Huo1</strain>
        <tissue evidence="3">Leaf</tissue>
    </source>
</reference>
<dbReference type="Proteomes" id="UP000298416">
    <property type="component" value="Unassembled WGS sequence"/>
</dbReference>
<reference evidence="3" key="1">
    <citation type="submission" date="2018-01" db="EMBL/GenBank/DDBJ databases">
        <authorList>
            <person name="Mao J.F."/>
        </authorList>
    </citation>
    <scope>NUCLEOTIDE SEQUENCE</scope>
    <source>
        <strain evidence="3">Huo1</strain>
        <tissue evidence="3">Leaf</tissue>
    </source>
</reference>
<comment type="caution">
    <text evidence="3">The sequence shown here is derived from an EMBL/GenBank/DDBJ whole genome shotgun (WGS) entry which is preliminary data.</text>
</comment>
<organism evidence="3">
    <name type="scientific">Salvia splendens</name>
    <name type="common">Scarlet sage</name>
    <dbReference type="NCBI Taxonomy" id="180675"/>
    <lineage>
        <taxon>Eukaryota</taxon>
        <taxon>Viridiplantae</taxon>
        <taxon>Streptophyta</taxon>
        <taxon>Embryophyta</taxon>
        <taxon>Tracheophyta</taxon>
        <taxon>Spermatophyta</taxon>
        <taxon>Magnoliopsida</taxon>
        <taxon>eudicotyledons</taxon>
        <taxon>Gunneridae</taxon>
        <taxon>Pentapetalae</taxon>
        <taxon>asterids</taxon>
        <taxon>lamiids</taxon>
        <taxon>Lamiales</taxon>
        <taxon>Lamiaceae</taxon>
        <taxon>Nepetoideae</taxon>
        <taxon>Mentheae</taxon>
        <taxon>Salviinae</taxon>
        <taxon>Salvia</taxon>
        <taxon>Salvia subgen. Calosphace</taxon>
        <taxon>core Calosphace</taxon>
    </lineage>
</organism>
<evidence type="ECO:0000259" key="2">
    <source>
        <dbReference type="Pfam" id="PF24868"/>
    </source>
</evidence>
<feature type="domain" description="YABBY N-terminal" evidence="2">
    <location>
        <begin position="64"/>
        <end position="83"/>
    </location>
</feature>
<evidence type="ECO:0000313" key="3">
    <source>
        <dbReference type="EMBL" id="KAG6414711.1"/>
    </source>
</evidence>
<protein>
    <recommendedName>
        <fullName evidence="2">YABBY N-terminal domain-containing protein</fullName>
    </recommendedName>
</protein>
<keyword evidence="1" id="KW-0812">Transmembrane</keyword>
<accession>A0A8X8XIQ9</accession>
<sequence>MIRNNECSNKAGIQTGPRKVVDLATNAAEDDEEVASKVESKKKERKLHLLRRFDPAKMSMELTAEPVCYVTCNYCNTILEVSFSFDLFHLLRMWRQFEASKEDRVEGFMGEVCLEVSLFGKGKALAKGAVHVLLSIVIFQSIHRASGVRALSLFIAVSHCVIFYQTVGR</sequence>
<proteinExistence type="predicted"/>
<keyword evidence="1" id="KW-0472">Membrane</keyword>